<evidence type="ECO:0000256" key="6">
    <source>
        <dbReference type="NCBIfam" id="TIGR01068"/>
    </source>
</evidence>
<evidence type="ECO:0000256" key="9">
    <source>
        <dbReference type="PIRSR" id="PIRSR000077-4"/>
    </source>
</evidence>
<evidence type="ECO:0000313" key="11">
    <source>
        <dbReference type="EMBL" id="GBL09133.1"/>
    </source>
</evidence>
<keyword evidence="5 9" id="KW-0676">Redox-active center</keyword>
<dbReference type="SUPFAM" id="SSF52833">
    <property type="entry name" value="Thioredoxin-like"/>
    <property type="match status" value="1"/>
</dbReference>
<keyword evidence="2" id="KW-0813">Transport</keyword>
<dbReference type="InterPro" id="IPR036249">
    <property type="entry name" value="Thioredoxin-like_sf"/>
</dbReference>
<dbReference type="PIRSF" id="PIRSF000077">
    <property type="entry name" value="Thioredoxin"/>
    <property type="match status" value="1"/>
</dbReference>
<dbReference type="EMBL" id="BDSG01000010">
    <property type="protein sequence ID" value="GBL09133.1"/>
    <property type="molecule type" value="Genomic_DNA"/>
</dbReference>
<dbReference type="PANTHER" id="PTHR45663:SF11">
    <property type="entry name" value="GEO12009P1"/>
    <property type="match status" value="1"/>
</dbReference>
<dbReference type="InterPro" id="IPR013766">
    <property type="entry name" value="Thioredoxin_domain"/>
</dbReference>
<feature type="site" description="Contributes to redox potential value" evidence="8">
    <location>
        <position position="34"/>
    </location>
</feature>
<comment type="similarity">
    <text evidence="1 7">Belongs to the thioredoxin family.</text>
</comment>
<dbReference type="PROSITE" id="PS51352">
    <property type="entry name" value="THIOREDOXIN_2"/>
    <property type="match status" value="1"/>
</dbReference>
<sequence>MGTATFIQDETEFDSLLKSESLLVVDCTATWCGPCKLVAPLIDRLADDYRDRAKVFKLDLDSNKPVAKRFGIRSIPAVMVFKQGELIETLVGVKPYEEFTAAVERQL</sequence>
<comment type="caution">
    <text evidence="11">The sequence shown here is derived from an EMBL/GenBank/DDBJ whole genome shotgun (WGS) entry which is preliminary data.</text>
</comment>
<evidence type="ECO:0000313" key="12">
    <source>
        <dbReference type="Proteomes" id="UP000248272"/>
    </source>
</evidence>
<reference evidence="11 12" key="1">
    <citation type="journal article" date="2018" name="Front. Microbiol.">
        <title>Adaptation of the Freshwater Bloom-Forming Cyanobacterium Microcystis aeruginosa to Brackish Water Is Driven by Recent Horizontal Transfer of Sucrose Genes.</title>
        <authorList>
            <person name="Tanabe Y."/>
            <person name="Hodoki Y."/>
            <person name="Sano T."/>
            <person name="Tada K."/>
            <person name="Watanabe M.M."/>
        </authorList>
    </citation>
    <scope>NUCLEOTIDE SEQUENCE [LARGE SCALE GENOMIC DNA]</scope>
    <source>
        <strain evidence="11 12">Sj</strain>
    </source>
</reference>
<dbReference type="Pfam" id="PF00085">
    <property type="entry name" value="Thioredoxin"/>
    <property type="match status" value="1"/>
</dbReference>
<dbReference type="Gene3D" id="3.40.30.10">
    <property type="entry name" value="Glutaredoxin"/>
    <property type="match status" value="1"/>
</dbReference>
<evidence type="ECO:0000256" key="4">
    <source>
        <dbReference type="ARBA" id="ARBA00023157"/>
    </source>
</evidence>
<proteinExistence type="inferred from homology"/>
<dbReference type="FunFam" id="3.40.30.10:FF:000001">
    <property type="entry name" value="Thioredoxin"/>
    <property type="match status" value="1"/>
</dbReference>
<protein>
    <recommendedName>
        <fullName evidence="6 7">Thioredoxin</fullName>
    </recommendedName>
</protein>
<feature type="disulfide bond" description="Redox-active" evidence="9">
    <location>
        <begin position="32"/>
        <end position="35"/>
    </location>
</feature>
<dbReference type="NCBIfam" id="TIGR01068">
    <property type="entry name" value="thioredoxin"/>
    <property type="match status" value="1"/>
</dbReference>
<evidence type="ECO:0000256" key="7">
    <source>
        <dbReference type="PIRNR" id="PIRNR000077"/>
    </source>
</evidence>
<accession>A0A2Z6UNA4</accession>
<organism evidence="11 12">
    <name type="scientific">Microcystis aeruginosa Sj</name>
    <dbReference type="NCBI Taxonomy" id="1979544"/>
    <lineage>
        <taxon>Bacteria</taxon>
        <taxon>Bacillati</taxon>
        <taxon>Cyanobacteriota</taxon>
        <taxon>Cyanophyceae</taxon>
        <taxon>Oscillatoriophycideae</taxon>
        <taxon>Chroococcales</taxon>
        <taxon>Microcystaceae</taxon>
        <taxon>Microcystis</taxon>
    </lineage>
</organism>
<dbReference type="PRINTS" id="PR00421">
    <property type="entry name" value="THIOREDOXIN"/>
</dbReference>
<name>A0A2Z6UNA4_MICAE</name>
<dbReference type="PANTHER" id="PTHR45663">
    <property type="entry name" value="GEO12009P1"/>
    <property type="match status" value="1"/>
</dbReference>
<gene>
    <name evidence="11" type="primary">trxA_1</name>
    <name evidence="11" type="ORF">MSj_00611</name>
</gene>
<evidence type="ECO:0000256" key="5">
    <source>
        <dbReference type="ARBA" id="ARBA00023284"/>
    </source>
</evidence>
<feature type="site" description="Deprotonates C-terminal active site Cys" evidence="8">
    <location>
        <position position="26"/>
    </location>
</feature>
<keyword evidence="4 9" id="KW-1015">Disulfide bond</keyword>
<evidence type="ECO:0000259" key="10">
    <source>
        <dbReference type="PROSITE" id="PS51352"/>
    </source>
</evidence>
<feature type="domain" description="Thioredoxin" evidence="10">
    <location>
        <begin position="1"/>
        <end position="107"/>
    </location>
</feature>
<feature type="active site" description="Nucleophile" evidence="8">
    <location>
        <position position="35"/>
    </location>
</feature>
<dbReference type="PROSITE" id="PS00194">
    <property type="entry name" value="THIOREDOXIN_1"/>
    <property type="match status" value="1"/>
</dbReference>
<dbReference type="CDD" id="cd02947">
    <property type="entry name" value="TRX_family"/>
    <property type="match status" value="1"/>
</dbReference>
<feature type="site" description="Contributes to redox potential value" evidence="8">
    <location>
        <position position="33"/>
    </location>
</feature>
<dbReference type="AlphaFoldDB" id="A0A2Z6UNA4"/>
<dbReference type="GO" id="GO:0005737">
    <property type="term" value="C:cytoplasm"/>
    <property type="evidence" value="ECO:0007669"/>
    <property type="project" value="TreeGrafter"/>
</dbReference>
<dbReference type="RefSeq" id="WP_002790944.1">
    <property type="nucleotide sequence ID" value="NZ_BDSG01000010.1"/>
</dbReference>
<evidence type="ECO:0000256" key="1">
    <source>
        <dbReference type="ARBA" id="ARBA00008987"/>
    </source>
</evidence>
<keyword evidence="3" id="KW-0249">Electron transport</keyword>
<dbReference type="GO" id="GO:0015035">
    <property type="term" value="F:protein-disulfide reductase activity"/>
    <property type="evidence" value="ECO:0007669"/>
    <property type="project" value="UniProtKB-UniRule"/>
</dbReference>
<feature type="active site" description="Nucleophile" evidence="8">
    <location>
        <position position="32"/>
    </location>
</feature>
<dbReference type="Proteomes" id="UP000248272">
    <property type="component" value="Unassembled WGS sequence"/>
</dbReference>
<evidence type="ECO:0000256" key="8">
    <source>
        <dbReference type="PIRSR" id="PIRSR000077-1"/>
    </source>
</evidence>
<evidence type="ECO:0000256" key="2">
    <source>
        <dbReference type="ARBA" id="ARBA00022448"/>
    </source>
</evidence>
<dbReference type="InterPro" id="IPR005746">
    <property type="entry name" value="Thioredoxin"/>
</dbReference>
<dbReference type="InterPro" id="IPR017937">
    <property type="entry name" value="Thioredoxin_CS"/>
</dbReference>
<evidence type="ECO:0000256" key="3">
    <source>
        <dbReference type="ARBA" id="ARBA00022982"/>
    </source>
</evidence>